<evidence type="ECO:0000256" key="1">
    <source>
        <dbReference type="SAM" id="MobiDB-lite"/>
    </source>
</evidence>
<feature type="region of interest" description="Disordered" evidence="1">
    <location>
        <begin position="43"/>
        <end position="77"/>
    </location>
</feature>
<dbReference type="EMBL" id="KV425950">
    <property type="protein sequence ID" value="KZV95896.1"/>
    <property type="molecule type" value="Genomic_DNA"/>
</dbReference>
<protein>
    <submittedName>
        <fullName evidence="4">Uncharacterized protein</fullName>
    </submittedName>
</protein>
<keyword evidence="2" id="KW-0812">Transmembrane</keyword>
<dbReference type="AlphaFoldDB" id="A0A165K6Z9"/>
<gene>
    <name evidence="4" type="ORF">EXIGLDRAFT_452880</name>
</gene>
<keyword evidence="5" id="KW-1185">Reference proteome</keyword>
<keyword evidence="2" id="KW-0472">Membrane</keyword>
<feature type="compositionally biased region" description="Low complexity" evidence="1">
    <location>
        <begin position="43"/>
        <end position="70"/>
    </location>
</feature>
<organism evidence="4 5">
    <name type="scientific">Exidia glandulosa HHB12029</name>
    <dbReference type="NCBI Taxonomy" id="1314781"/>
    <lineage>
        <taxon>Eukaryota</taxon>
        <taxon>Fungi</taxon>
        <taxon>Dikarya</taxon>
        <taxon>Basidiomycota</taxon>
        <taxon>Agaricomycotina</taxon>
        <taxon>Agaricomycetes</taxon>
        <taxon>Auriculariales</taxon>
        <taxon>Exidiaceae</taxon>
        <taxon>Exidia</taxon>
    </lineage>
</organism>
<keyword evidence="2" id="KW-1133">Transmembrane helix</keyword>
<feature type="signal peptide" evidence="3">
    <location>
        <begin position="1"/>
        <end position="36"/>
    </location>
</feature>
<evidence type="ECO:0000313" key="4">
    <source>
        <dbReference type="EMBL" id="KZV95896.1"/>
    </source>
</evidence>
<dbReference type="Proteomes" id="UP000077266">
    <property type="component" value="Unassembled WGS sequence"/>
</dbReference>
<feature type="chain" id="PRO_5007860589" evidence="3">
    <location>
        <begin position="37"/>
        <end position="209"/>
    </location>
</feature>
<evidence type="ECO:0000256" key="2">
    <source>
        <dbReference type="SAM" id="Phobius"/>
    </source>
</evidence>
<keyword evidence="3" id="KW-0732">Signal</keyword>
<name>A0A165K6Z9_EXIGL</name>
<feature type="transmembrane region" description="Helical" evidence="2">
    <location>
        <begin position="117"/>
        <end position="137"/>
    </location>
</feature>
<evidence type="ECO:0000256" key="3">
    <source>
        <dbReference type="SAM" id="SignalP"/>
    </source>
</evidence>
<accession>A0A165K6Z9</accession>
<feature type="region of interest" description="Disordered" evidence="1">
    <location>
        <begin position="185"/>
        <end position="209"/>
    </location>
</feature>
<reference evidence="4 5" key="1">
    <citation type="journal article" date="2016" name="Mol. Biol. Evol.">
        <title>Comparative Genomics of Early-Diverging Mushroom-Forming Fungi Provides Insights into the Origins of Lignocellulose Decay Capabilities.</title>
        <authorList>
            <person name="Nagy L.G."/>
            <person name="Riley R."/>
            <person name="Tritt A."/>
            <person name="Adam C."/>
            <person name="Daum C."/>
            <person name="Floudas D."/>
            <person name="Sun H."/>
            <person name="Yadav J.S."/>
            <person name="Pangilinan J."/>
            <person name="Larsson K.H."/>
            <person name="Matsuura K."/>
            <person name="Barry K."/>
            <person name="Labutti K."/>
            <person name="Kuo R."/>
            <person name="Ohm R.A."/>
            <person name="Bhattacharya S.S."/>
            <person name="Shirouzu T."/>
            <person name="Yoshinaga Y."/>
            <person name="Martin F.M."/>
            <person name="Grigoriev I.V."/>
            <person name="Hibbett D.S."/>
        </authorList>
    </citation>
    <scope>NUCLEOTIDE SEQUENCE [LARGE SCALE GENOMIC DNA]</scope>
    <source>
        <strain evidence="4 5">HHB12029</strain>
    </source>
</reference>
<dbReference type="InParanoid" id="A0A165K6Z9"/>
<proteinExistence type="predicted"/>
<evidence type="ECO:0000313" key="5">
    <source>
        <dbReference type="Proteomes" id="UP000077266"/>
    </source>
</evidence>
<sequence>MQMSTSSARRFQHFPQHCPTMVRLLTLALLAAAAVAAPITDSGASSSSESSSSVASSSSLQPSSTTTASSEHCKMTPSSTTMECACDGGCYMVLAATSPTGVADTIDTTVINADFSFLIYIAIIGGAVLFVGAALVCRKRIQRRRAVPAPKAIPVADQPQQAIQMVPVLSRTQSTFSRAEDVEILAPPPPYRPKEDHARAPSYVTGVSR</sequence>